<evidence type="ECO:0000313" key="2">
    <source>
        <dbReference type="EMBL" id="ATQ78606.1"/>
    </source>
</evidence>
<dbReference type="EMBL" id="CP024608">
    <property type="protein sequence ID" value="ATQ78606.1"/>
    <property type="molecule type" value="Genomic_DNA"/>
</dbReference>
<accession>A0A2D2DUG5</accession>
<organism evidence="2 3">
    <name type="scientific">Massilia violaceinigra</name>
    <dbReference type="NCBI Taxonomy" id="2045208"/>
    <lineage>
        <taxon>Bacteria</taxon>
        <taxon>Pseudomonadati</taxon>
        <taxon>Pseudomonadota</taxon>
        <taxon>Betaproteobacteria</taxon>
        <taxon>Burkholderiales</taxon>
        <taxon>Oxalobacteraceae</taxon>
        <taxon>Telluria group</taxon>
        <taxon>Massilia</taxon>
    </lineage>
</organism>
<keyword evidence="1" id="KW-0472">Membrane</keyword>
<proteinExistence type="predicted"/>
<dbReference type="KEGG" id="mass:CR152_31875"/>
<dbReference type="AlphaFoldDB" id="A0A2D2DUG5"/>
<feature type="transmembrane region" description="Helical" evidence="1">
    <location>
        <begin position="48"/>
        <end position="69"/>
    </location>
</feature>
<keyword evidence="1" id="KW-0812">Transmembrane</keyword>
<dbReference type="Proteomes" id="UP000229897">
    <property type="component" value="Chromosome"/>
</dbReference>
<protein>
    <submittedName>
        <fullName evidence="2">Uncharacterized protein</fullName>
    </submittedName>
</protein>
<gene>
    <name evidence="2" type="ORF">CR152_31875</name>
</gene>
<evidence type="ECO:0000256" key="1">
    <source>
        <dbReference type="SAM" id="Phobius"/>
    </source>
</evidence>
<keyword evidence="3" id="KW-1185">Reference proteome</keyword>
<keyword evidence="1" id="KW-1133">Transmembrane helix</keyword>
<evidence type="ECO:0000313" key="3">
    <source>
        <dbReference type="Proteomes" id="UP000229897"/>
    </source>
</evidence>
<sequence>MVAGLALAGYALNMNVSVDMPARDFGYGVKTPAMVVANIDRMAQRQNLLIFAGVQSTVGAILTGFGAMAPKSASPAALPVATPLAELRETVPSSSGAPVSVSMCPKCRYMRSGEATHCARCQAGFT</sequence>
<reference evidence="2" key="1">
    <citation type="submission" date="2017-10" db="EMBL/GenBank/DDBJ databases">
        <title>Massilia psychrophilum sp. nov., a novel purple-pigmented bacterium isolated from Tianshan glacier, Xinjiang Municipality, China.</title>
        <authorList>
            <person name="Wang H."/>
        </authorList>
    </citation>
    <scope>NUCLEOTIDE SEQUENCE [LARGE SCALE GENOMIC DNA]</scope>
    <source>
        <strain evidence="2">B2</strain>
    </source>
</reference>
<name>A0A2D2DUG5_9BURK</name>